<feature type="compositionally biased region" description="Pro residues" evidence="1">
    <location>
        <begin position="135"/>
        <end position="158"/>
    </location>
</feature>
<organism evidence="2">
    <name type="scientific">uncultured Caudovirales phage</name>
    <dbReference type="NCBI Taxonomy" id="2100421"/>
    <lineage>
        <taxon>Viruses</taxon>
        <taxon>Duplodnaviria</taxon>
        <taxon>Heunggongvirae</taxon>
        <taxon>Uroviricota</taxon>
        <taxon>Caudoviricetes</taxon>
        <taxon>Peduoviridae</taxon>
        <taxon>Maltschvirus</taxon>
        <taxon>Maltschvirus maltsch</taxon>
    </lineage>
</organism>
<feature type="compositionally biased region" description="Basic and acidic residues" evidence="1">
    <location>
        <begin position="111"/>
        <end position="134"/>
    </location>
</feature>
<evidence type="ECO:0000256" key="1">
    <source>
        <dbReference type="SAM" id="MobiDB-lite"/>
    </source>
</evidence>
<accession>A0A6J5NHI4</accession>
<reference evidence="2" key="1">
    <citation type="submission" date="2020-04" db="EMBL/GenBank/DDBJ databases">
        <authorList>
            <person name="Chiriac C."/>
            <person name="Salcher M."/>
            <person name="Ghai R."/>
            <person name="Kavagutti S V."/>
        </authorList>
    </citation>
    <scope>NUCLEOTIDE SEQUENCE</scope>
</reference>
<protein>
    <submittedName>
        <fullName evidence="2">Uncharacterized protein</fullName>
    </submittedName>
</protein>
<name>A0A6J5NHI4_9CAUD</name>
<gene>
    <name evidence="2" type="ORF">UFOVP692_8</name>
</gene>
<proteinExistence type="predicted"/>
<feature type="region of interest" description="Disordered" evidence="1">
    <location>
        <begin position="94"/>
        <end position="212"/>
    </location>
</feature>
<sequence>MGLFSFLLVWVSPPAYAAQAMAIITCADSNGAQLTRTVGWNNENRYFENRGNIAAHYCEGGFAGSFSVFVGVTDTSGGELDPSLLFFAGIPSAPAPSPEVSSSPDTTSTEQVERTQDVQRSEDVARTEEVERPAEPAPVQPDPIPEPTVEPTPEPTPEPTQEAKPKPEPKPELKPEETPSPEPSEEPTIEPVSPVEPIPTPIEEPEEELPALSIGKLVEDLRNIGSDMTPEVREQAQQVVIASIIVSQIAITAVGRKP</sequence>
<dbReference type="EMBL" id="LR796658">
    <property type="protein sequence ID" value="CAB4157226.1"/>
    <property type="molecule type" value="Genomic_DNA"/>
</dbReference>
<evidence type="ECO:0000313" key="2">
    <source>
        <dbReference type="EMBL" id="CAB4157226.1"/>
    </source>
</evidence>
<feature type="compositionally biased region" description="Basic and acidic residues" evidence="1">
    <location>
        <begin position="161"/>
        <end position="177"/>
    </location>
</feature>